<dbReference type="OrthoDB" id="193931at2759"/>
<evidence type="ECO:0000256" key="2">
    <source>
        <dbReference type="ARBA" id="ARBA00022840"/>
    </source>
</evidence>
<reference evidence="3 4" key="1">
    <citation type="journal article" date="2020" name="ISME J.">
        <title>Uncovering the hidden diversity of litter-decomposition mechanisms in mushroom-forming fungi.</title>
        <authorList>
            <person name="Floudas D."/>
            <person name="Bentzer J."/>
            <person name="Ahren D."/>
            <person name="Johansson T."/>
            <person name="Persson P."/>
            <person name="Tunlid A."/>
        </authorList>
    </citation>
    <scope>NUCLEOTIDE SEQUENCE [LARGE SCALE GENOMIC DNA]</scope>
    <source>
        <strain evidence="3 4">CBS 291.85</strain>
    </source>
</reference>
<protein>
    <submittedName>
        <fullName evidence="3">Uncharacterized protein</fullName>
    </submittedName>
</protein>
<sequence>MKWYFGIMSRSIPLEIMLEIYKMSSVLGGFGVSSAVCGLEGGGAIPGSGQTTSASSLAPPGSRLLPSFLVSAFLPVQEPNTNFSHSHSTCTATSLSPTSASISHHTLSPSPSATVWDANTGVHGTNGIIGAGVVNSSSTNGTSTDSITGDTLGSPITMSPFDTSTTPTLTSICQFSTSASTMRTG</sequence>
<accession>A0A8H5F4S8</accession>
<evidence type="ECO:0000256" key="1">
    <source>
        <dbReference type="ARBA" id="ARBA00022741"/>
    </source>
</evidence>
<dbReference type="EMBL" id="JAACJM010000392">
    <property type="protein sequence ID" value="KAF5323651.1"/>
    <property type="molecule type" value="Genomic_DNA"/>
</dbReference>
<keyword evidence="2" id="KW-0067">ATP-binding</keyword>
<dbReference type="GO" id="GO:0005524">
    <property type="term" value="F:ATP binding"/>
    <property type="evidence" value="ECO:0007669"/>
    <property type="project" value="UniProtKB-KW"/>
</dbReference>
<organism evidence="3 4">
    <name type="scientific">Tetrapyrgos nigripes</name>
    <dbReference type="NCBI Taxonomy" id="182062"/>
    <lineage>
        <taxon>Eukaryota</taxon>
        <taxon>Fungi</taxon>
        <taxon>Dikarya</taxon>
        <taxon>Basidiomycota</taxon>
        <taxon>Agaricomycotina</taxon>
        <taxon>Agaricomycetes</taxon>
        <taxon>Agaricomycetidae</taxon>
        <taxon>Agaricales</taxon>
        <taxon>Marasmiineae</taxon>
        <taxon>Marasmiaceae</taxon>
        <taxon>Tetrapyrgos</taxon>
    </lineage>
</organism>
<keyword evidence="4" id="KW-1185">Reference proteome</keyword>
<comment type="caution">
    <text evidence="3">The sequence shown here is derived from an EMBL/GenBank/DDBJ whole genome shotgun (WGS) entry which is preliminary data.</text>
</comment>
<evidence type="ECO:0000313" key="3">
    <source>
        <dbReference type="EMBL" id="KAF5323651.1"/>
    </source>
</evidence>
<dbReference type="SUPFAM" id="SSF103243">
    <property type="entry name" value="KA1-like"/>
    <property type="match status" value="1"/>
</dbReference>
<dbReference type="InterPro" id="IPR028375">
    <property type="entry name" value="KA1/Ssp2_C"/>
</dbReference>
<proteinExistence type="predicted"/>
<dbReference type="Gene3D" id="3.30.310.80">
    <property type="entry name" value="Kinase associated domain 1, KA1"/>
    <property type="match status" value="1"/>
</dbReference>
<dbReference type="Proteomes" id="UP000559256">
    <property type="component" value="Unassembled WGS sequence"/>
</dbReference>
<name>A0A8H5F4S8_9AGAR</name>
<keyword evidence="1" id="KW-0547">Nucleotide-binding</keyword>
<dbReference type="AlphaFoldDB" id="A0A8H5F4S8"/>
<gene>
    <name evidence="3" type="ORF">D9758_017132</name>
</gene>
<evidence type="ECO:0000313" key="4">
    <source>
        <dbReference type="Proteomes" id="UP000559256"/>
    </source>
</evidence>